<comment type="caution">
    <text evidence="1">The sequence shown here is derived from an EMBL/GenBank/DDBJ whole genome shotgun (WGS) entry which is preliminary data.</text>
</comment>
<dbReference type="SUPFAM" id="SSF51735">
    <property type="entry name" value="NAD(P)-binding Rossmann-fold domains"/>
    <property type="match status" value="1"/>
</dbReference>
<dbReference type="EMBL" id="WUUL01000002">
    <property type="protein sequence ID" value="MXQ53014.1"/>
    <property type="molecule type" value="Genomic_DNA"/>
</dbReference>
<organism evidence="1 2">
    <name type="scientific">Shimazuella alba</name>
    <dbReference type="NCBI Taxonomy" id="2690964"/>
    <lineage>
        <taxon>Bacteria</taxon>
        <taxon>Bacillati</taxon>
        <taxon>Bacillota</taxon>
        <taxon>Bacilli</taxon>
        <taxon>Bacillales</taxon>
        <taxon>Thermoactinomycetaceae</taxon>
        <taxon>Shimazuella</taxon>
    </lineage>
</organism>
<dbReference type="InterPro" id="IPR036291">
    <property type="entry name" value="NAD(P)-bd_dom_sf"/>
</dbReference>
<proteinExistence type="predicted"/>
<dbReference type="AlphaFoldDB" id="A0A6I4VX35"/>
<evidence type="ECO:0000313" key="2">
    <source>
        <dbReference type="Proteomes" id="UP000430692"/>
    </source>
</evidence>
<name>A0A6I4VX35_9BACL</name>
<dbReference type="Proteomes" id="UP000430692">
    <property type="component" value="Unassembled WGS sequence"/>
</dbReference>
<evidence type="ECO:0008006" key="3">
    <source>
        <dbReference type="Google" id="ProtNLM"/>
    </source>
</evidence>
<keyword evidence="2" id="KW-1185">Reference proteome</keyword>
<protein>
    <recommendedName>
        <fullName evidence="3">Saccharopine dehydrogenase</fullName>
    </recommendedName>
</protein>
<dbReference type="RefSeq" id="WP_160800348.1">
    <property type="nucleotide sequence ID" value="NZ_WUUL01000002.1"/>
</dbReference>
<dbReference type="Gene3D" id="3.40.50.720">
    <property type="entry name" value="NAD(P)-binding Rossmann-like Domain"/>
    <property type="match status" value="1"/>
</dbReference>
<evidence type="ECO:0000313" key="1">
    <source>
        <dbReference type="EMBL" id="MXQ53014.1"/>
    </source>
</evidence>
<sequence>MKSRILIAGGYGLVGSTIAKHIRAISRDVEIILAGRNPEKGMALVQELEHAGTIYLDLEDTKLINQFDWKQFDLIVSAVADPADTLIHAAMNHHIAHIGISKITDQVAPILFAGLQSQPKRPIVLLGHWQAGTILTILQKVAEQFNHIDKVELTALYDVRDPIGPMVVNELSNAESWMNRGYIREEGKWKWVDAEKHTRFIHKDNEHVMQGKPMASLDLPSIASITQASNIRFDLVQGESMGTIAENKASHDVYIDLEGTLQSGEQIKQRTIISDPNGQAHLTALGVLVIMERILGLDGDPPADGGIHLPETLLFPEKAIARFQQFGVQILSD</sequence>
<gene>
    <name evidence="1" type="ORF">GSM42_04545</name>
</gene>
<accession>A0A6I4VX35</accession>
<reference evidence="1 2" key="1">
    <citation type="submission" date="2019-12" db="EMBL/GenBank/DDBJ databases">
        <title>Whole-genome analyses of novel actinobacteria.</title>
        <authorList>
            <person name="Sahin N."/>
            <person name="Saygin H."/>
        </authorList>
    </citation>
    <scope>NUCLEOTIDE SEQUENCE [LARGE SCALE GENOMIC DNA]</scope>
    <source>
        <strain evidence="1 2">KC615</strain>
    </source>
</reference>